<evidence type="ECO:0000313" key="7">
    <source>
        <dbReference type="EMBL" id="MCX2982695.1"/>
    </source>
</evidence>
<proteinExistence type="predicted"/>
<dbReference type="SMART" id="SM00422">
    <property type="entry name" value="HTH_MERR"/>
    <property type="match status" value="1"/>
</dbReference>
<sequence length="155" mass="17772">MRTVTAVARQYGVSPDAVRHYTKLGLLRPLRSEINGYRYFDLAQENKLAFILSAKKLGFSLKEIGQILHTAEQGDTPCPLVRELIQKRLSEIREEVAESQRLVSRLEVACDKWRELPDRMPSGDSICHLIETWQALVTEPAEKTKTQETQHEQAR</sequence>
<evidence type="ECO:0000256" key="2">
    <source>
        <dbReference type="ARBA" id="ARBA00023015"/>
    </source>
</evidence>
<dbReference type="InterPro" id="IPR009061">
    <property type="entry name" value="DNA-bd_dom_put_sf"/>
</dbReference>
<keyword evidence="3" id="KW-0238">DNA-binding</keyword>
<dbReference type="Pfam" id="PF00376">
    <property type="entry name" value="MerR"/>
    <property type="match status" value="1"/>
</dbReference>
<dbReference type="SUPFAM" id="SSF46955">
    <property type="entry name" value="Putative DNA-binding domain"/>
    <property type="match status" value="1"/>
</dbReference>
<dbReference type="RefSeq" id="WP_279246728.1">
    <property type="nucleotide sequence ID" value="NZ_SHNN01000004.1"/>
</dbReference>
<protein>
    <submittedName>
        <fullName evidence="7">MerR family transcriptional regulator</fullName>
    </submittedName>
</protein>
<evidence type="ECO:0000259" key="6">
    <source>
        <dbReference type="PROSITE" id="PS50937"/>
    </source>
</evidence>
<reference evidence="7" key="1">
    <citation type="submission" date="2019-02" db="EMBL/GenBank/DDBJ databases">
        <authorList>
            <person name="Li S.-H."/>
        </authorList>
    </citation>
    <scope>NUCLEOTIDE SEQUENCE</scope>
    <source>
        <strain evidence="7">IMCC14734</strain>
    </source>
</reference>
<feature type="domain" description="HTH merR-type" evidence="6">
    <location>
        <begin position="1"/>
        <end position="70"/>
    </location>
</feature>
<dbReference type="Gene3D" id="1.10.1660.10">
    <property type="match status" value="1"/>
</dbReference>
<evidence type="ECO:0000256" key="3">
    <source>
        <dbReference type="ARBA" id="ARBA00023125"/>
    </source>
</evidence>
<feature type="coiled-coil region" evidence="5">
    <location>
        <begin position="82"/>
        <end position="109"/>
    </location>
</feature>
<keyword evidence="2" id="KW-0805">Transcription regulation</keyword>
<comment type="caution">
    <text evidence="7">The sequence shown here is derived from an EMBL/GenBank/DDBJ whole genome shotgun (WGS) entry which is preliminary data.</text>
</comment>
<dbReference type="InterPro" id="IPR015358">
    <property type="entry name" value="Tscrpt_reg_MerR_DNA-bd"/>
</dbReference>
<keyword evidence="5" id="KW-0175">Coiled coil</keyword>
<keyword evidence="1" id="KW-0678">Repressor</keyword>
<accession>A0ABT3TKD4</accession>
<evidence type="ECO:0000256" key="1">
    <source>
        <dbReference type="ARBA" id="ARBA00022491"/>
    </source>
</evidence>
<name>A0ABT3TKD4_9GAMM</name>
<dbReference type="PANTHER" id="PTHR30204:SF69">
    <property type="entry name" value="MERR-FAMILY TRANSCRIPTIONAL REGULATOR"/>
    <property type="match status" value="1"/>
</dbReference>
<dbReference type="PRINTS" id="PR00040">
    <property type="entry name" value="HTHMERR"/>
</dbReference>
<evidence type="ECO:0000256" key="4">
    <source>
        <dbReference type="ARBA" id="ARBA00023163"/>
    </source>
</evidence>
<keyword evidence="4" id="KW-0804">Transcription</keyword>
<dbReference type="InterPro" id="IPR000551">
    <property type="entry name" value="MerR-type_HTH_dom"/>
</dbReference>
<evidence type="ECO:0000256" key="5">
    <source>
        <dbReference type="SAM" id="Coils"/>
    </source>
</evidence>
<gene>
    <name evidence="7" type="ORF">EYC98_17675</name>
</gene>
<dbReference type="InterPro" id="IPR047057">
    <property type="entry name" value="MerR_fam"/>
</dbReference>
<dbReference type="EMBL" id="SHNN01000004">
    <property type="protein sequence ID" value="MCX2982695.1"/>
    <property type="molecule type" value="Genomic_DNA"/>
</dbReference>
<dbReference type="PANTHER" id="PTHR30204">
    <property type="entry name" value="REDOX-CYCLING DRUG-SENSING TRANSCRIPTIONAL ACTIVATOR SOXR"/>
    <property type="match status" value="1"/>
</dbReference>
<keyword evidence="8" id="KW-1185">Reference proteome</keyword>
<dbReference type="Proteomes" id="UP001143362">
    <property type="component" value="Unassembled WGS sequence"/>
</dbReference>
<dbReference type="PROSITE" id="PS50937">
    <property type="entry name" value="HTH_MERR_2"/>
    <property type="match status" value="1"/>
</dbReference>
<organism evidence="7 8">
    <name type="scientific">Candidatus Litorirhabdus singularis</name>
    <dbReference type="NCBI Taxonomy" id="2518993"/>
    <lineage>
        <taxon>Bacteria</taxon>
        <taxon>Pseudomonadati</taxon>
        <taxon>Pseudomonadota</taxon>
        <taxon>Gammaproteobacteria</taxon>
        <taxon>Cellvibrionales</taxon>
        <taxon>Halieaceae</taxon>
        <taxon>Candidatus Litorirhabdus</taxon>
    </lineage>
</organism>
<dbReference type="Pfam" id="PF09278">
    <property type="entry name" value="MerR-DNA-bind"/>
    <property type="match status" value="1"/>
</dbReference>
<evidence type="ECO:0000313" key="8">
    <source>
        <dbReference type="Proteomes" id="UP001143362"/>
    </source>
</evidence>